<keyword evidence="4" id="KW-1185">Reference proteome</keyword>
<keyword evidence="1" id="KW-1043">Host membrane</keyword>
<name>A0A2U7N2S0_9CAUD</name>
<dbReference type="GO" id="GO:0140911">
    <property type="term" value="F:pore-forming activity"/>
    <property type="evidence" value="ECO:0007669"/>
    <property type="project" value="UniProtKB-UniRule"/>
</dbReference>
<dbReference type="GO" id="GO:0044659">
    <property type="term" value="P:viral release from host cell by cytolysis"/>
    <property type="evidence" value="ECO:0007669"/>
    <property type="project" value="InterPro"/>
</dbReference>
<keyword evidence="1" id="KW-0204">Cytolysis</keyword>
<evidence type="ECO:0000256" key="2">
    <source>
        <dbReference type="SAM" id="Phobius"/>
    </source>
</evidence>
<keyword evidence="1" id="KW-1032">Host cell membrane</keyword>
<dbReference type="HAMAP" id="MF_04108">
    <property type="entry name" value="HOLIN_T7"/>
    <property type="match status" value="1"/>
</dbReference>
<dbReference type="InterPro" id="IPR019682">
    <property type="entry name" value="Phage_T7_Gp17.5_holin"/>
</dbReference>
<protein>
    <recommendedName>
        <fullName evidence="1">Holin</fullName>
    </recommendedName>
</protein>
<gene>
    <name evidence="3" type="ORF">PspYZU08_44</name>
</gene>
<dbReference type="Proteomes" id="UP000248293">
    <property type="component" value="Segment"/>
</dbReference>
<keyword evidence="1" id="KW-1030">Host cell inner membrane</keyword>
<evidence type="ECO:0000313" key="4">
    <source>
        <dbReference type="Proteomes" id="UP000248293"/>
    </source>
</evidence>
<keyword evidence="1" id="KW-1188">Viral release from host cell</keyword>
<keyword evidence="1 2" id="KW-1133">Transmembrane helix</keyword>
<reference evidence="3 4" key="1">
    <citation type="submission" date="2017-04" db="EMBL/GenBank/DDBJ databases">
        <title>Isolation of lytic bacteriophages infecting Pseudomonas strains for biocontrol of fish and shrimp spoilage during chilled storage.</title>
        <authorList>
            <person name="Yang Z."/>
            <person name="Tao X."/>
            <person name="Gao L."/>
            <person name="Rao S."/>
        </authorList>
    </citation>
    <scope>NUCLEOTIDE SEQUENCE [LARGE SCALE GENOMIC DNA]</scope>
</reference>
<accession>A0A2U7N2S0</accession>
<keyword evidence="1 2" id="KW-0812">Transmembrane</keyword>
<feature type="transmembrane region" description="Helical" evidence="2">
    <location>
        <begin position="36"/>
        <end position="54"/>
    </location>
</feature>
<sequence length="67" mass="7414">MLSIDFKEGVIKAAPIAGAATADVATRFQGLTMSDWFYIAVIIYTIAQTVVMIFKTVKDEQRKDKEG</sequence>
<feature type="topological domain" description="Cytoplasmic" evidence="1">
    <location>
        <begin position="1"/>
        <end position="35"/>
    </location>
</feature>
<comment type="subcellular location">
    <subcellularLocation>
        <location evidence="1">Host cell inner membrane</location>
        <topology evidence="1">Single-pass type II membrane protein</topology>
        <orientation evidence="1">Periplasmic side</orientation>
    </subcellularLocation>
    <text evidence="1">Classified as a class II holin although it seems to have only one transmembrane domain.</text>
</comment>
<keyword evidence="1" id="KW-0578">Host cell lysis by virus</keyword>
<comment type="subunit">
    <text evidence="1">Homomultimer.</text>
</comment>
<feature type="topological domain" description="Periplasmic" evidence="1">
    <location>
        <begin position="55"/>
        <end position="67"/>
    </location>
</feature>
<dbReference type="Pfam" id="PF10746">
    <property type="entry name" value="Phage_holin_2_2"/>
    <property type="match status" value="1"/>
</dbReference>
<dbReference type="GO" id="GO:0016020">
    <property type="term" value="C:membrane"/>
    <property type="evidence" value="ECO:0007669"/>
    <property type="project" value="UniProtKB-UniRule"/>
</dbReference>
<evidence type="ECO:0000313" key="3">
    <source>
        <dbReference type="EMBL" id="ASD52220.1"/>
    </source>
</evidence>
<keyword evidence="1" id="KW-0735">Signal-anchor</keyword>
<comment type="similarity">
    <text evidence="1">Belongs to the T7likevirus holin family.</text>
</comment>
<keyword evidence="1 2" id="KW-0472">Membrane</keyword>
<evidence type="ECO:0000256" key="1">
    <source>
        <dbReference type="HAMAP-Rule" id="MF_04108"/>
    </source>
</evidence>
<dbReference type="EMBL" id="KY971611">
    <property type="protein sequence ID" value="ASD52220.1"/>
    <property type="molecule type" value="Genomic_DNA"/>
</dbReference>
<comment type="function">
    <text evidence="1">Accumulates harmlessly in the cytoplasmic membrane until it reaches a critical concentration that triggers the formation of micron-scale pores (holes) causing host cell membrane disruption and endolysin escape into the periplasmic space. Participates in determining the precise timing of host cell lysis. Participates with the endolysin and spanin proteins in the sequential events which lead to the programmed host cell lysis releasing the mature viral particles from the host cell.</text>
</comment>
<proteinExistence type="inferred from homology"/>
<dbReference type="GO" id="GO:0020002">
    <property type="term" value="C:host cell plasma membrane"/>
    <property type="evidence" value="ECO:0007669"/>
    <property type="project" value="UniProtKB-SubCell"/>
</dbReference>
<organism evidence="3 4">
    <name type="scientific">Pseudomonas phage PspYZU08</name>
    <dbReference type="NCBI Taxonomy" id="1983557"/>
    <lineage>
        <taxon>Viruses</taxon>
        <taxon>Duplodnaviria</taxon>
        <taxon>Heunggongvirae</taxon>
        <taxon>Uroviricota</taxon>
        <taxon>Caudoviricetes</taxon>
        <taxon>Autographivirales</taxon>
        <taxon>Autotranscriptaviridae</taxon>
        <taxon>Studiervirinae</taxon>
        <taxon>Pijolavirus</taxon>
        <taxon>Pijolavirus PspYZU08</taxon>
    </lineage>
</organism>